<dbReference type="AlphaFoldDB" id="A0AA37V1P1"/>
<name>A0AA37V1P1_9BACT</name>
<organism evidence="1 2">
    <name type="scientific">Roseisolibacter agri</name>
    <dbReference type="NCBI Taxonomy" id="2014610"/>
    <lineage>
        <taxon>Bacteria</taxon>
        <taxon>Pseudomonadati</taxon>
        <taxon>Gemmatimonadota</taxon>
        <taxon>Gemmatimonadia</taxon>
        <taxon>Gemmatimonadales</taxon>
        <taxon>Gemmatimonadaceae</taxon>
        <taxon>Roseisolibacter</taxon>
    </lineage>
</organism>
<evidence type="ECO:0000313" key="2">
    <source>
        <dbReference type="Proteomes" id="UP001161325"/>
    </source>
</evidence>
<accession>A0AA37V1P1</accession>
<sequence length="150" mass="16855">MVDAQLLGREDLAAVHAPERVAREDVLAPHAAPVHSPSPPAAAALVVSPLPDSRRLLMGMAKKLFDDEEAAPAPHDVAPRLTTHALHALRMSRSREKILANLEEMYREAFDRARQANDLQQQASLDFAYRREQLYFEILLDVRDAMERRA</sequence>
<keyword evidence="2" id="KW-1185">Reference proteome</keyword>
<evidence type="ECO:0000313" key="1">
    <source>
        <dbReference type="EMBL" id="GLC24087.1"/>
    </source>
</evidence>
<dbReference type="Proteomes" id="UP001161325">
    <property type="component" value="Unassembled WGS sequence"/>
</dbReference>
<comment type="caution">
    <text evidence="1">The sequence shown here is derived from an EMBL/GenBank/DDBJ whole genome shotgun (WGS) entry which is preliminary data.</text>
</comment>
<reference evidence="1" key="1">
    <citation type="submission" date="2022-08" db="EMBL/GenBank/DDBJ databases">
        <title>Draft genome sequencing of Roseisolibacter agri AW1220.</title>
        <authorList>
            <person name="Tobiishi Y."/>
            <person name="Tonouchi A."/>
        </authorList>
    </citation>
    <scope>NUCLEOTIDE SEQUENCE</scope>
    <source>
        <strain evidence="1">AW1220</strain>
    </source>
</reference>
<dbReference type="EMBL" id="BRXS01000001">
    <property type="protein sequence ID" value="GLC24087.1"/>
    <property type="molecule type" value="Genomic_DNA"/>
</dbReference>
<gene>
    <name evidence="1" type="ORF">rosag_06000</name>
</gene>
<proteinExistence type="predicted"/>
<protein>
    <submittedName>
        <fullName evidence="1">Uncharacterized protein</fullName>
    </submittedName>
</protein>